<protein>
    <submittedName>
        <fullName evidence="2">Cytochrome c-type biogenesis protein CcmH/NrfG</fullName>
    </submittedName>
</protein>
<name>A0A7W7CIL0_9PSEU</name>
<evidence type="ECO:0000313" key="3">
    <source>
        <dbReference type="Proteomes" id="UP000533598"/>
    </source>
</evidence>
<organism evidence="2 3">
    <name type="scientific">Crossiella cryophila</name>
    <dbReference type="NCBI Taxonomy" id="43355"/>
    <lineage>
        <taxon>Bacteria</taxon>
        <taxon>Bacillati</taxon>
        <taxon>Actinomycetota</taxon>
        <taxon>Actinomycetes</taxon>
        <taxon>Pseudonocardiales</taxon>
        <taxon>Pseudonocardiaceae</taxon>
        <taxon>Crossiella</taxon>
    </lineage>
</organism>
<evidence type="ECO:0000313" key="2">
    <source>
        <dbReference type="EMBL" id="MBB4681895.1"/>
    </source>
</evidence>
<dbReference type="EMBL" id="JACHMH010000001">
    <property type="protein sequence ID" value="MBB4681895.1"/>
    <property type="molecule type" value="Genomic_DNA"/>
</dbReference>
<keyword evidence="3" id="KW-1185">Reference proteome</keyword>
<gene>
    <name evidence="2" type="ORF">HNR67_008013</name>
</gene>
<reference evidence="2 3" key="1">
    <citation type="submission" date="2020-08" db="EMBL/GenBank/DDBJ databases">
        <title>Sequencing the genomes of 1000 actinobacteria strains.</title>
        <authorList>
            <person name="Klenk H.-P."/>
        </authorList>
    </citation>
    <scope>NUCLEOTIDE SEQUENCE [LARGE SCALE GENOMIC DNA]</scope>
    <source>
        <strain evidence="2 3">DSM 44230</strain>
    </source>
</reference>
<dbReference type="Gene3D" id="1.25.40.10">
    <property type="entry name" value="Tetratricopeptide repeat domain"/>
    <property type="match status" value="1"/>
</dbReference>
<accession>A0A7W7CIL0</accession>
<comment type="caution">
    <text evidence="2">The sequence shown here is derived from an EMBL/GenBank/DDBJ whole genome shotgun (WGS) entry which is preliminary data.</text>
</comment>
<dbReference type="Proteomes" id="UP000533598">
    <property type="component" value="Unassembled WGS sequence"/>
</dbReference>
<keyword evidence="1" id="KW-0812">Transmembrane</keyword>
<dbReference type="RefSeq" id="WP_185008801.1">
    <property type="nucleotide sequence ID" value="NZ_BAAAUI010000058.1"/>
</dbReference>
<keyword evidence="1" id="KW-1133">Transmembrane helix</keyword>
<dbReference type="InterPro" id="IPR011990">
    <property type="entry name" value="TPR-like_helical_dom_sf"/>
</dbReference>
<keyword evidence="1" id="KW-0472">Membrane</keyword>
<feature type="transmembrane region" description="Helical" evidence="1">
    <location>
        <begin position="34"/>
        <end position="55"/>
    </location>
</feature>
<evidence type="ECO:0000256" key="1">
    <source>
        <dbReference type="SAM" id="Phobius"/>
    </source>
</evidence>
<sequence length="147" mass="16313">MNARRVAYILTAVLAVYLVLLAERAYTLVTSGTAVAFILGLAILILPILGAWMVLAELRFGSRTEALARRLDEAGELPDVSDLPRRPSGRVERDAADAWFAERKAEVDAAPQDWRGWFKLAQAYDIAGDRRRAREAMRKAIELGNTT</sequence>
<dbReference type="AlphaFoldDB" id="A0A7W7CIL0"/>
<proteinExistence type="predicted"/>